<proteinExistence type="predicted"/>
<accession>A0A2H0URX1</accession>
<evidence type="ECO:0000313" key="2">
    <source>
        <dbReference type="Proteomes" id="UP000231157"/>
    </source>
</evidence>
<dbReference type="EMBL" id="PFAZ01000005">
    <property type="protein sequence ID" value="PIR89172.1"/>
    <property type="molecule type" value="Genomic_DNA"/>
</dbReference>
<sequence length="543" mass="61746">MAGPREAREQSRARAKLDGTQDCVAAAIHANTKRYWPFDDRIRNKETGDDAAWESLQSPNTGTRTRGLKELQKIANRDGLFVVVPEKTPTTEGEKEFFEKLYGVPVVFAGDYEGKKTFTTLNGLALHPGNAPELANRVRGTINPHLGYEKLHHELDNKIVEAEFAKSISKDAMPPFKSAWEVIPKDRLSEFDKTRREAMDAILYLLNNPNVDATRSNEEKIGLLLRRYIEYSRTAFPEGAFLKRIDDSMGMEGGGLLNTMADEKTIRNWIKEFIDELGGIQDTISKPKNFDEIRTSADAERLLKNADDPYLSTSVMRALLFEPEKLLIQRTLNPEVSPMGKPLEFRVIFIDGESVYTEPRHSYEYLPEQTKKASEFLTKFFNKAPEKYQYLSGGADVMLDKNGNYYFIEFNFGSQPGGMDPWWTPIYGNQFISALQGKPTPLLKELETVYQLGSKAQIEFLGQVEKRGSILYYSIHEVFHWFKDRAIKEVIRKPSREAANRTLEEIKKIYDAAKVLKAKDAGDLAEIEEIYQSAVSDLKAYTG</sequence>
<gene>
    <name evidence="1" type="ORF">COU07_02375</name>
</gene>
<dbReference type="Proteomes" id="UP000231157">
    <property type="component" value="Unassembled WGS sequence"/>
</dbReference>
<dbReference type="SUPFAM" id="SSF56059">
    <property type="entry name" value="Glutathione synthetase ATP-binding domain-like"/>
    <property type="match status" value="1"/>
</dbReference>
<dbReference type="AlphaFoldDB" id="A0A2H0URX1"/>
<comment type="caution">
    <text evidence="1">The sequence shown here is derived from an EMBL/GenBank/DDBJ whole genome shotgun (WGS) entry which is preliminary data.</text>
</comment>
<organism evidence="1 2">
    <name type="scientific">Candidatus Harrisonbacteria bacterium CG10_big_fil_rev_8_21_14_0_10_40_38</name>
    <dbReference type="NCBI Taxonomy" id="1974583"/>
    <lineage>
        <taxon>Bacteria</taxon>
        <taxon>Candidatus Harrisoniibacteriota</taxon>
    </lineage>
</organism>
<name>A0A2H0URX1_9BACT</name>
<evidence type="ECO:0000313" key="1">
    <source>
        <dbReference type="EMBL" id="PIR89172.1"/>
    </source>
</evidence>
<protein>
    <submittedName>
        <fullName evidence="1">Uncharacterized protein</fullName>
    </submittedName>
</protein>
<reference evidence="2" key="1">
    <citation type="submission" date="2017-09" db="EMBL/GenBank/DDBJ databases">
        <title>Depth-based differentiation of microbial function through sediment-hosted aquifers and enrichment of novel symbionts in the deep terrestrial subsurface.</title>
        <authorList>
            <person name="Probst A.J."/>
            <person name="Ladd B."/>
            <person name="Jarett J.K."/>
            <person name="Geller-Mcgrath D.E."/>
            <person name="Sieber C.M.K."/>
            <person name="Emerson J.B."/>
            <person name="Anantharaman K."/>
            <person name="Thomas B.C."/>
            <person name="Malmstrom R."/>
            <person name="Stieglmeier M."/>
            <person name="Klingl A."/>
            <person name="Woyke T."/>
            <person name="Ryan C.M."/>
            <person name="Banfield J.F."/>
        </authorList>
    </citation>
    <scope>NUCLEOTIDE SEQUENCE [LARGE SCALE GENOMIC DNA]</scope>
</reference>